<sequence length="88" mass="9837">MRILGLAILAIATASMAGSARAQTYDPSYPVCLHVYGKATYYECRYTSLAQCNLSASGRAAQCLVNPYFASAYQEPYGRYPKRHRRVY</sequence>
<proteinExistence type="predicted"/>
<feature type="signal peptide" evidence="1">
    <location>
        <begin position="1"/>
        <end position="22"/>
    </location>
</feature>
<organism evidence="2 3">
    <name type="scientific">Bradyrhizobium lablabi</name>
    <dbReference type="NCBI Taxonomy" id="722472"/>
    <lineage>
        <taxon>Bacteria</taxon>
        <taxon>Pseudomonadati</taxon>
        <taxon>Pseudomonadota</taxon>
        <taxon>Alphaproteobacteria</taxon>
        <taxon>Hyphomicrobiales</taxon>
        <taxon>Nitrobacteraceae</taxon>
        <taxon>Bradyrhizobium</taxon>
    </lineage>
</organism>
<dbReference type="RefSeq" id="WP_079544298.1">
    <property type="nucleotide sequence ID" value="NZ_LT670844.1"/>
</dbReference>
<accession>A0A1M7EUY1</accession>
<dbReference type="EMBL" id="LT670844">
    <property type="protein sequence ID" value="SHL95582.1"/>
    <property type="molecule type" value="Genomic_DNA"/>
</dbReference>
<dbReference type="AlphaFoldDB" id="A0A1M7EUY1"/>
<evidence type="ECO:0000256" key="1">
    <source>
        <dbReference type="SAM" id="SignalP"/>
    </source>
</evidence>
<evidence type="ECO:0008006" key="4">
    <source>
        <dbReference type="Google" id="ProtNLM"/>
    </source>
</evidence>
<feature type="chain" id="PRO_5013291568" description="DUF3551 domain-containing protein" evidence="1">
    <location>
        <begin position="23"/>
        <end position="88"/>
    </location>
</feature>
<keyword evidence="1" id="KW-0732">Signal</keyword>
<dbReference type="OrthoDB" id="8229016at2"/>
<dbReference type="Proteomes" id="UP000189935">
    <property type="component" value="Chromosome I"/>
</dbReference>
<gene>
    <name evidence="2" type="ORF">SAMN05444159_7286</name>
</gene>
<name>A0A1M7EUY1_9BRAD</name>
<dbReference type="Pfam" id="PF12071">
    <property type="entry name" value="DUF3551"/>
    <property type="match status" value="1"/>
</dbReference>
<protein>
    <recommendedName>
        <fullName evidence="4">DUF3551 domain-containing protein</fullName>
    </recommendedName>
</protein>
<evidence type="ECO:0000313" key="3">
    <source>
        <dbReference type="Proteomes" id="UP000189935"/>
    </source>
</evidence>
<evidence type="ECO:0000313" key="2">
    <source>
        <dbReference type="EMBL" id="SHL95582.1"/>
    </source>
</evidence>
<dbReference type="InterPro" id="IPR021937">
    <property type="entry name" value="DUF3551"/>
</dbReference>
<reference evidence="2 3" key="1">
    <citation type="submission" date="2016-11" db="EMBL/GenBank/DDBJ databases">
        <authorList>
            <person name="Jaros S."/>
            <person name="Januszkiewicz K."/>
            <person name="Wedrychowicz H."/>
        </authorList>
    </citation>
    <scope>NUCLEOTIDE SEQUENCE [LARGE SCALE GENOMIC DNA]</scope>
    <source>
        <strain evidence="2 3">GAS499</strain>
    </source>
</reference>